<keyword evidence="2" id="KW-1133">Transmembrane helix</keyword>
<feature type="transmembrane region" description="Helical" evidence="2">
    <location>
        <begin position="130"/>
        <end position="153"/>
    </location>
</feature>
<reference evidence="3 4" key="1">
    <citation type="submission" date="2019-12" db="EMBL/GenBank/DDBJ databases">
        <title>Novel species isolated from a subtropical stream in China.</title>
        <authorList>
            <person name="Lu H."/>
        </authorList>
    </citation>
    <scope>NUCLEOTIDE SEQUENCE [LARGE SCALE GENOMIC DNA]</scope>
    <source>
        <strain evidence="3 4">FT55W</strain>
    </source>
</reference>
<keyword evidence="4" id="KW-1185">Reference proteome</keyword>
<gene>
    <name evidence="3" type="ORF">GTP45_22560</name>
</gene>
<name>A0A7X4GUW7_9BURK</name>
<organism evidence="3 4">
    <name type="scientific">Duganella rivi</name>
    <dbReference type="NCBI Taxonomy" id="2666083"/>
    <lineage>
        <taxon>Bacteria</taxon>
        <taxon>Pseudomonadati</taxon>
        <taxon>Pseudomonadota</taxon>
        <taxon>Betaproteobacteria</taxon>
        <taxon>Burkholderiales</taxon>
        <taxon>Oxalobacteraceae</taxon>
        <taxon>Telluria group</taxon>
        <taxon>Duganella</taxon>
    </lineage>
</organism>
<evidence type="ECO:0000313" key="4">
    <source>
        <dbReference type="Proteomes" id="UP000450012"/>
    </source>
</evidence>
<keyword evidence="1" id="KW-0175">Coiled coil</keyword>
<accession>A0A7X4GUW7</accession>
<dbReference type="Proteomes" id="UP000450012">
    <property type="component" value="Unassembled WGS sequence"/>
</dbReference>
<comment type="caution">
    <text evidence="3">The sequence shown here is derived from an EMBL/GenBank/DDBJ whole genome shotgun (WGS) entry which is preliminary data.</text>
</comment>
<dbReference type="Gene3D" id="1.20.120.20">
    <property type="entry name" value="Apolipoprotein"/>
    <property type="match status" value="1"/>
</dbReference>
<proteinExistence type="predicted"/>
<feature type="coiled-coil region" evidence="1">
    <location>
        <begin position="99"/>
        <end position="126"/>
    </location>
</feature>
<sequence length="157" mass="17091">MDMPIKFDTHQYIRSLIEAGIPADQAEAQALALSHAMAEATVAPSELVLLRTDMTARIEMLRADIYAKLDALAVGISAKLDALAAGISAKLDALAAGISAKLEALEDRFNAKLEALEQSMRAYVDRKFTTVYWMLGVSFALHAVTIGMLLRIMDRLP</sequence>
<evidence type="ECO:0000256" key="1">
    <source>
        <dbReference type="SAM" id="Coils"/>
    </source>
</evidence>
<keyword evidence="2" id="KW-0472">Membrane</keyword>
<evidence type="ECO:0000256" key="2">
    <source>
        <dbReference type="SAM" id="Phobius"/>
    </source>
</evidence>
<evidence type="ECO:0000313" key="3">
    <source>
        <dbReference type="EMBL" id="MYM69604.1"/>
    </source>
</evidence>
<dbReference type="EMBL" id="WWCK01000006">
    <property type="protein sequence ID" value="MYM69604.1"/>
    <property type="molecule type" value="Genomic_DNA"/>
</dbReference>
<keyword evidence="2" id="KW-0812">Transmembrane</keyword>
<evidence type="ECO:0008006" key="5">
    <source>
        <dbReference type="Google" id="ProtNLM"/>
    </source>
</evidence>
<dbReference type="RefSeq" id="WP_161016074.1">
    <property type="nucleotide sequence ID" value="NZ_WWCK01000006.1"/>
</dbReference>
<dbReference type="AlphaFoldDB" id="A0A7X4GUW7"/>
<protein>
    <recommendedName>
        <fullName evidence="5">DUF1640 domain-containing protein</fullName>
    </recommendedName>
</protein>